<dbReference type="Gene3D" id="3.10.450.50">
    <property type="match status" value="1"/>
</dbReference>
<proteinExistence type="predicted"/>
<dbReference type="AlphaFoldDB" id="A0A6J4QZT6"/>
<protein>
    <recommendedName>
        <fullName evidence="3">SnoaL-like domain-containing protein</fullName>
    </recommendedName>
</protein>
<dbReference type="SUPFAM" id="SSF54427">
    <property type="entry name" value="NTF2-like"/>
    <property type="match status" value="1"/>
</dbReference>
<feature type="region of interest" description="Disordered" evidence="1">
    <location>
        <begin position="1"/>
        <end position="20"/>
    </location>
</feature>
<dbReference type="InterPro" id="IPR032710">
    <property type="entry name" value="NTF2-like_dom_sf"/>
</dbReference>
<gene>
    <name evidence="2" type="ORF">AVDCRST_MAG14-2279</name>
</gene>
<feature type="compositionally biased region" description="Basic and acidic residues" evidence="1">
    <location>
        <begin position="1"/>
        <end position="19"/>
    </location>
</feature>
<evidence type="ECO:0000313" key="2">
    <source>
        <dbReference type="EMBL" id="CAA9460095.1"/>
    </source>
</evidence>
<sequence length="80" mass="9007">MTAGRERRFAPKEKEEEKLMTAQSNEQLGARTNVEVVQETYEAVGRGDIPALLDVLTDDVEWTFQGPSVIPFAGTRRGRR</sequence>
<evidence type="ECO:0008006" key="3">
    <source>
        <dbReference type="Google" id="ProtNLM"/>
    </source>
</evidence>
<reference evidence="2" key="1">
    <citation type="submission" date="2020-02" db="EMBL/GenBank/DDBJ databases">
        <authorList>
            <person name="Meier V. D."/>
        </authorList>
    </citation>
    <scope>NUCLEOTIDE SEQUENCE</scope>
    <source>
        <strain evidence="2">AVDCRST_MAG14</strain>
    </source>
</reference>
<organism evidence="2">
    <name type="scientific">uncultured Rubrobacteraceae bacterium</name>
    <dbReference type="NCBI Taxonomy" id="349277"/>
    <lineage>
        <taxon>Bacteria</taxon>
        <taxon>Bacillati</taxon>
        <taxon>Actinomycetota</taxon>
        <taxon>Rubrobacteria</taxon>
        <taxon>Rubrobacterales</taxon>
        <taxon>Rubrobacteraceae</taxon>
        <taxon>environmental samples</taxon>
    </lineage>
</organism>
<dbReference type="EMBL" id="CADCVG010000093">
    <property type="protein sequence ID" value="CAA9460095.1"/>
    <property type="molecule type" value="Genomic_DNA"/>
</dbReference>
<evidence type="ECO:0000256" key="1">
    <source>
        <dbReference type="SAM" id="MobiDB-lite"/>
    </source>
</evidence>
<feature type="non-terminal residue" evidence="2">
    <location>
        <position position="80"/>
    </location>
</feature>
<accession>A0A6J4QZT6</accession>
<name>A0A6J4QZT6_9ACTN</name>